<reference evidence="1 2" key="1">
    <citation type="submission" date="2024-02" db="EMBL/GenBank/DDBJ databases">
        <authorList>
            <person name="Vignale AGUSTIN F."/>
            <person name="Sosa J E."/>
            <person name="Modenutti C."/>
        </authorList>
    </citation>
    <scope>NUCLEOTIDE SEQUENCE [LARGE SCALE GENOMIC DNA]</scope>
</reference>
<dbReference type="AlphaFoldDB" id="A0ABC8TYN1"/>
<evidence type="ECO:0000313" key="2">
    <source>
        <dbReference type="Proteomes" id="UP001642360"/>
    </source>
</evidence>
<sequence length="130" mass="15415">MERIYSLFQVSTLKFSLFVAIMWIKDGELSPCSFLLFFPLSSSLIYKWKEPIPELIGIILLCSEVKFFLKEYLIIPTLVQVYTIHDICKCFLSFTTIFLNRGYRRSLPSVPHYLRVSDGLFRYRHNLLNY</sequence>
<keyword evidence="2" id="KW-1185">Reference proteome</keyword>
<organism evidence="1 2">
    <name type="scientific">Ilex paraguariensis</name>
    <name type="common">yerba mate</name>
    <dbReference type="NCBI Taxonomy" id="185542"/>
    <lineage>
        <taxon>Eukaryota</taxon>
        <taxon>Viridiplantae</taxon>
        <taxon>Streptophyta</taxon>
        <taxon>Embryophyta</taxon>
        <taxon>Tracheophyta</taxon>
        <taxon>Spermatophyta</taxon>
        <taxon>Magnoliopsida</taxon>
        <taxon>eudicotyledons</taxon>
        <taxon>Gunneridae</taxon>
        <taxon>Pentapetalae</taxon>
        <taxon>asterids</taxon>
        <taxon>campanulids</taxon>
        <taxon>Aquifoliales</taxon>
        <taxon>Aquifoliaceae</taxon>
        <taxon>Ilex</taxon>
    </lineage>
</organism>
<proteinExistence type="predicted"/>
<accession>A0ABC8TYN1</accession>
<dbReference type="Proteomes" id="UP001642360">
    <property type="component" value="Unassembled WGS sequence"/>
</dbReference>
<gene>
    <name evidence="1" type="ORF">ILEXP_LOCUS42317</name>
</gene>
<protein>
    <submittedName>
        <fullName evidence="1">Uncharacterized protein</fullName>
    </submittedName>
</protein>
<name>A0ABC8TYN1_9AQUA</name>
<evidence type="ECO:0000313" key="1">
    <source>
        <dbReference type="EMBL" id="CAK9172648.1"/>
    </source>
</evidence>
<dbReference type="EMBL" id="CAUOFW020006035">
    <property type="protein sequence ID" value="CAK9172648.1"/>
    <property type="molecule type" value="Genomic_DNA"/>
</dbReference>
<comment type="caution">
    <text evidence="1">The sequence shown here is derived from an EMBL/GenBank/DDBJ whole genome shotgun (WGS) entry which is preliminary data.</text>
</comment>